<evidence type="ECO:0000256" key="2">
    <source>
        <dbReference type="ARBA" id="ARBA00023315"/>
    </source>
</evidence>
<evidence type="ECO:0000313" key="6">
    <source>
        <dbReference type="Proteomes" id="UP000244855"/>
    </source>
</evidence>
<keyword evidence="2 5" id="KW-0012">Acyltransferase</keyword>
<dbReference type="STRING" id="97972.A0A2V1DYM9"/>
<comment type="similarity">
    <text evidence="3">Belongs to the acetyltransferase family. RimJ subfamily.</text>
</comment>
<feature type="domain" description="N-acetyltransferase" evidence="4">
    <location>
        <begin position="22"/>
        <end position="195"/>
    </location>
</feature>
<protein>
    <submittedName>
        <fullName evidence="5">Acyl-CoA N-acyltransferase</fullName>
    </submittedName>
</protein>
<dbReference type="GO" id="GO:0016747">
    <property type="term" value="F:acyltransferase activity, transferring groups other than amino-acyl groups"/>
    <property type="evidence" value="ECO:0007669"/>
    <property type="project" value="InterPro"/>
</dbReference>
<accession>A0A2V1DYM9</accession>
<reference evidence="5 6" key="1">
    <citation type="journal article" date="2018" name="Sci. Rep.">
        <title>Comparative genomics provides insights into the lifestyle and reveals functional heterogeneity of dark septate endophytic fungi.</title>
        <authorList>
            <person name="Knapp D.G."/>
            <person name="Nemeth J.B."/>
            <person name="Barry K."/>
            <person name="Hainaut M."/>
            <person name="Henrissat B."/>
            <person name="Johnson J."/>
            <person name="Kuo A."/>
            <person name="Lim J.H.P."/>
            <person name="Lipzen A."/>
            <person name="Nolan M."/>
            <person name="Ohm R.A."/>
            <person name="Tamas L."/>
            <person name="Grigoriev I.V."/>
            <person name="Spatafora J.W."/>
            <person name="Nagy L.G."/>
            <person name="Kovacs G.M."/>
        </authorList>
    </citation>
    <scope>NUCLEOTIDE SEQUENCE [LARGE SCALE GENOMIC DNA]</scope>
    <source>
        <strain evidence="5 6">DSE2036</strain>
    </source>
</reference>
<dbReference type="OrthoDB" id="630895at2759"/>
<sequence>MTTPPTTTTTTLPTPILTTPRLLIRPYHPQDVTSTHAAASPASIHKYMSLAFAYPYTLQHAQTWVDMNLTPPFHHFVICEREKPDVAIGGIGAKPGIDVSSHTAELGYWIGEDYAGKGLMSEAVRAYVDWCFTEREHPPPAVAGAGGKLMRLHAGVFSGNAGSMRILQKTGFKPEGVWKENVEKHGIVYDTHFFGLTRRDWEEGRRKEA</sequence>
<dbReference type="PANTHER" id="PTHR43792:SF8">
    <property type="entry name" value="[RIBOSOMAL PROTEIN US5]-ALANINE N-ACETYLTRANSFERASE"/>
    <property type="match status" value="1"/>
</dbReference>
<dbReference type="Pfam" id="PF13302">
    <property type="entry name" value="Acetyltransf_3"/>
    <property type="match status" value="1"/>
</dbReference>
<dbReference type="SUPFAM" id="SSF55729">
    <property type="entry name" value="Acyl-CoA N-acyltransferases (Nat)"/>
    <property type="match status" value="1"/>
</dbReference>
<evidence type="ECO:0000256" key="3">
    <source>
        <dbReference type="ARBA" id="ARBA00038502"/>
    </source>
</evidence>
<evidence type="ECO:0000313" key="5">
    <source>
        <dbReference type="EMBL" id="PVI03307.1"/>
    </source>
</evidence>
<dbReference type="InterPro" id="IPR000182">
    <property type="entry name" value="GNAT_dom"/>
</dbReference>
<dbReference type="Proteomes" id="UP000244855">
    <property type="component" value="Unassembled WGS sequence"/>
</dbReference>
<dbReference type="PROSITE" id="PS51186">
    <property type="entry name" value="GNAT"/>
    <property type="match status" value="1"/>
</dbReference>
<organism evidence="5 6">
    <name type="scientific">Periconia macrospinosa</name>
    <dbReference type="NCBI Taxonomy" id="97972"/>
    <lineage>
        <taxon>Eukaryota</taxon>
        <taxon>Fungi</taxon>
        <taxon>Dikarya</taxon>
        <taxon>Ascomycota</taxon>
        <taxon>Pezizomycotina</taxon>
        <taxon>Dothideomycetes</taxon>
        <taxon>Pleosporomycetidae</taxon>
        <taxon>Pleosporales</taxon>
        <taxon>Massarineae</taxon>
        <taxon>Periconiaceae</taxon>
        <taxon>Periconia</taxon>
    </lineage>
</organism>
<keyword evidence="1 5" id="KW-0808">Transferase</keyword>
<evidence type="ECO:0000259" key="4">
    <source>
        <dbReference type="PROSITE" id="PS51186"/>
    </source>
</evidence>
<dbReference type="InterPro" id="IPR016181">
    <property type="entry name" value="Acyl_CoA_acyltransferase"/>
</dbReference>
<dbReference type="AlphaFoldDB" id="A0A2V1DYM9"/>
<dbReference type="EMBL" id="KZ805333">
    <property type="protein sequence ID" value="PVI03307.1"/>
    <property type="molecule type" value="Genomic_DNA"/>
</dbReference>
<name>A0A2V1DYM9_9PLEO</name>
<proteinExistence type="inferred from homology"/>
<keyword evidence="6" id="KW-1185">Reference proteome</keyword>
<dbReference type="Gene3D" id="3.40.630.30">
    <property type="match status" value="1"/>
</dbReference>
<dbReference type="InterPro" id="IPR051531">
    <property type="entry name" value="N-acetyltransferase"/>
</dbReference>
<evidence type="ECO:0000256" key="1">
    <source>
        <dbReference type="ARBA" id="ARBA00022679"/>
    </source>
</evidence>
<gene>
    <name evidence="5" type="ORF">DM02DRAFT_588172</name>
</gene>
<dbReference type="PANTHER" id="PTHR43792">
    <property type="entry name" value="GNAT FAMILY, PUTATIVE (AFU_ORTHOLOGUE AFUA_3G00765)-RELATED-RELATED"/>
    <property type="match status" value="1"/>
</dbReference>